<dbReference type="Pfam" id="PF09722">
    <property type="entry name" value="Xre_MbcA_ParS_C"/>
    <property type="match status" value="1"/>
</dbReference>
<reference evidence="3" key="1">
    <citation type="submission" date="2022-03" db="EMBL/GenBank/DDBJ databases">
        <title>Identification of a novel bacterium isolated from mangrove sediments.</title>
        <authorList>
            <person name="Pan X."/>
        </authorList>
    </citation>
    <scope>NUCLEOTIDE SEQUENCE</scope>
    <source>
        <strain evidence="3">B1949</strain>
    </source>
</reference>
<organism evidence="3 4">
    <name type="scientific">Novosphingobium organovorum</name>
    <dbReference type="NCBI Taxonomy" id="2930092"/>
    <lineage>
        <taxon>Bacteria</taxon>
        <taxon>Pseudomonadati</taxon>
        <taxon>Pseudomonadota</taxon>
        <taxon>Alphaproteobacteria</taxon>
        <taxon>Sphingomonadales</taxon>
        <taxon>Sphingomonadaceae</taxon>
        <taxon>Novosphingobium</taxon>
    </lineage>
</organism>
<dbReference type="EMBL" id="JALHLF010000010">
    <property type="protein sequence ID" value="MCJ2182013.1"/>
    <property type="molecule type" value="Genomic_DNA"/>
</dbReference>
<protein>
    <submittedName>
        <fullName evidence="3">MbcA/ParS/Xre antitoxin family protein</fullName>
    </submittedName>
</protein>
<sequence>MLERIAPTPASPQTAQVTRAEAGAGVRAVVRLFSAWELSEEDACDLLGGISRSTWRRWKAGTVAKVDRDLAARLSLLLGIHKGLRYLFTDPAQGYRWIRKPNQAFAGQSALEVMRGGSVFALERVRRYLDAERGGW</sequence>
<gene>
    <name evidence="3" type="ORF">MTR62_04750</name>
</gene>
<proteinExistence type="predicted"/>
<feature type="domain" description="Antitoxin Xre-like helix-turn-helix" evidence="2">
    <location>
        <begin position="16"/>
        <end position="79"/>
    </location>
</feature>
<evidence type="ECO:0000313" key="3">
    <source>
        <dbReference type="EMBL" id="MCJ2182013.1"/>
    </source>
</evidence>
<evidence type="ECO:0000259" key="1">
    <source>
        <dbReference type="Pfam" id="PF09722"/>
    </source>
</evidence>
<evidence type="ECO:0000313" key="4">
    <source>
        <dbReference type="Proteomes" id="UP001162881"/>
    </source>
</evidence>
<comment type="caution">
    <text evidence="3">The sequence shown here is derived from an EMBL/GenBank/DDBJ whole genome shotgun (WGS) entry which is preliminary data.</text>
</comment>
<evidence type="ECO:0000259" key="2">
    <source>
        <dbReference type="Pfam" id="PF20432"/>
    </source>
</evidence>
<name>A0ABT0BAY9_9SPHN</name>
<dbReference type="InterPro" id="IPR046847">
    <property type="entry name" value="Xre-like_HTH"/>
</dbReference>
<feature type="domain" description="Antitoxin Xre/MbcA/ParS-like toxin-binding" evidence="1">
    <location>
        <begin position="84"/>
        <end position="135"/>
    </location>
</feature>
<dbReference type="Pfam" id="PF20432">
    <property type="entry name" value="Xre-like-HTH"/>
    <property type="match status" value="1"/>
</dbReference>
<dbReference type="InterPro" id="IPR024467">
    <property type="entry name" value="Xre/MbcA/ParS-like_toxin-bd"/>
</dbReference>
<dbReference type="Proteomes" id="UP001162881">
    <property type="component" value="Unassembled WGS sequence"/>
</dbReference>
<keyword evidence="4" id="KW-1185">Reference proteome</keyword>
<dbReference type="RefSeq" id="WP_244017497.1">
    <property type="nucleotide sequence ID" value="NZ_JALHLF010000010.1"/>
</dbReference>
<accession>A0ABT0BAY9</accession>